<keyword evidence="2" id="KW-1185">Reference proteome</keyword>
<evidence type="ECO:0000313" key="1">
    <source>
        <dbReference type="EMBL" id="CAI9733654.1"/>
    </source>
</evidence>
<gene>
    <name evidence="1" type="ORF">OCTVUL_1B022748</name>
</gene>
<dbReference type="EMBL" id="OX597828">
    <property type="protein sequence ID" value="CAI9733654.1"/>
    <property type="molecule type" value="Genomic_DNA"/>
</dbReference>
<organism evidence="1 2">
    <name type="scientific">Octopus vulgaris</name>
    <name type="common">Common octopus</name>
    <dbReference type="NCBI Taxonomy" id="6645"/>
    <lineage>
        <taxon>Eukaryota</taxon>
        <taxon>Metazoa</taxon>
        <taxon>Spiralia</taxon>
        <taxon>Lophotrochozoa</taxon>
        <taxon>Mollusca</taxon>
        <taxon>Cephalopoda</taxon>
        <taxon>Coleoidea</taxon>
        <taxon>Octopodiformes</taxon>
        <taxon>Octopoda</taxon>
        <taxon>Incirrata</taxon>
        <taxon>Octopodidae</taxon>
        <taxon>Octopus</taxon>
    </lineage>
</organism>
<dbReference type="Proteomes" id="UP001162480">
    <property type="component" value="Chromosome 15"/>
</dbReference>
<dbReference type="AlphaFoldDB" id="A0AA36FDY3"/>
<proteinExistence type="predicted"/>
<sequence length="100" mass="11658">MVIQTNGSARGSKFLNFITDSYKSKHIRCYDVTHHSFSEIALNVFLVIHLQLYHCNDSLSEGGLFLRRHFIVNAYQLSFIHYIFREGVMLRDVTQLAVKH</sequence>
<name>A0AA36FDY3_OCTVU</name>
<protein>
    <submittedName>
        <fullName evidence="1">Uncharacterized protein</fullName>
    </submittedName>
</protein>
<accession>A0AA36FDY3</accession>
<evidence type="ECO:0000313" key="2">
    <source>
        <dbReference type="Proteomes" id="UP001162480"/>
    </source>
</evidence>
<reference evidence="1" key="1">
    <citation type="submission" date="2023-08" db="EMBL/GenBank/DDBJ databases">
        <authorList>
            <person name="Alioto T."/>
            <person name="Alioto T."/>
            <person name="Gomez Garrido J."/>
        </authorList>
    </citation>
    <scope>NUCLEOTIDE SEQUENCE</scope>
</reference>